<feature type="domain" description="Cell morphogenesis protein C-terminal" evidence="2">
    <location>
        <begin position="3"/>
        <end position="74"/>
    </location>
</feature>
<dbReference type="PANTHER" id="PTHR12295">
    <property type="entry name" value="FURRY-RELATED"/>
    <property type="match status" value="1"/>
</dbReference>
<dbReference type="InterPro" id="IPR025481">
    <property type="entry name" value="Cell_Morphogen_C"/>
</dbReference>
<dbReference type="PANTHER" id="PTHR12295:SF30">
    <property type="entry name" value="PROTEIN FURRY"/>
    <property type="match status" value="1"/>
</dbReference>
<reference evidence="3 4" key="2">
    <citation type="journal article" date="2017" name="Genome Biol.">
        <title>New reference genome sequences of hot pepper reveal the massive evolution of plant disease-resistance genes by retroduplication.</title>
        <authorList>
            <person name="Kim S."/>
            <person name="Park J."/>
            <person name="Yeom S.I."/>
            <person name="Kim Y.M."/>
            <person name="Seo E."/>
            <person name="Kim K.T."/>
            <person name="Kim M.S."/>
            <person name="Lee J.M."/>
            <person name="Cheong K."/>
            <person name="Shin H.S."/>
            <person name="Kim S.B."/>
            <person name="Han K."/>
            <person name="Lee J."/>
            <person name="Park M."/>
            <person name="Lee H.A."/>
            <person name="Lee H.Y."/>
            <person name="Lee Y."/>
            <person name="Oh S."/>
            <person name="Lee J.H."/>
            <person name="Choi E."/>
            <person name="Choi E."/>
            <person name="Lee S.E."/>
            <person name="Jeon J."/>
            <person name="Kim H."/>
            <person name="Choi G."/>
            <person name="Song H."/>
            <person name="Lee J."/>
            <person name="Lee S.C."/>
            <person name="Kwon J.K."/>
            <person name="Lee H.Y."/>
            <person name="Koo N."/>
            <person name="Hong Y."/>
            <person name="Kim R.W."/>
            <person name="Kang W.H."/>
            <person name="Huh J.H."/>
            <person name="Kang B.C."/>
            <person name="Yang T.J."/>
            <person name="Lee Y.H."/>
            <person name="Bennetzen J.L."/>
            <person name="Choi D."/>
        </authorList>
    </citation>
    <scope>NUCLEOTIDE SEQUENCE [LARGE SCALE GENOMIC DNA]</scope>
    <source>
        <strain evidence="4">cv. CM334</strain>
    </source>
</reference>
<evidence type="ECO:0000313" key="4">
    <source>
        <dbReference type="Proteomes" id="UP000222542"/>
    </source>
</evidence>
<comment type="caution">
    <text evidence="3">The sequence shown here is derived from an EMBL/GenBank/DDBJ whole genome shotgun (WGS) entry which is preliminary data.</text>
</comment>
<dbReference type="SUPFAM" id="SSF50494">
    <property type="entry name" value="Trypsin-like serine proteases"/>
    <property type="match status" value="1"/>
</dbReference>
<proteinExistence type="predicted"/>
<dbReference type="InterPro" id="IPR039867">
    <property type="entry name" value="Furry/Tao3/Mor2"/>
</dbReference>
<accession>A0A2G3ABK6</accession>
<dbReference type="Proteomes" id="UP000222542">
    <property type="component" value="Unassembled WGS sequence"/>
</dbReference>
<reference evidence="3 4" key="1">
    <citation type="journal article" date="2014" name="Nat. Genet.">
        <title>Genome sequence of the hot pepper provides insights into the evolution of pungency in Capsicum species.</title>
        <authorList>
            <person name="Kim S."/>
            <person name="Park M."/>
            <person name="Yeom S.I."/>
            <person name="Kim Y.M."/>
            <person name="Lee J.M."/>
            <person name="Lee H.A."/>
            <person name="Seo E."/>
            <person name="Choi J."/>
            <person name="Cheong K."/>
            <person name="Kim K.T."/>
            <person name="Jung K."/>
            <person name="Lee G.W."/>
            <person name="Oh S.K."/>
            <person name="Bae C."/>
            <person name="Kim S.B."/>
            <person name="Lee H.Y."/>
            <person name="Kim S.Y."/>
            <person name="Kim M.S."/>
            <person name="Kang B.C."/>
            <person name="Jo Y.D."/>
            <person name="Yang H.B."/>
            <person name="Jeong H.J."/>
            <person name="Kang W.H."/>
            <person name="Kwon J.K."/>
            <person name="Shin C."/>
            <person name="Lim J.Y."/>
            <person name="Park J.H."/>
            <person name="Huh J.H."/>
            <person name="Kim J.S."/>
            <person name="Kim B.D."/>
            <person name="Cohen O."/>
            <person name="Paran I."/>
            <person name="Suh M.C."/>
            <person name="Lee S.B."/>
            <person name="Kim Y.K."/>
            <person name="Shin Y."/>
            <person name="Noh S.J."/>
            <person name="Park J."/>
            <person name="Seo Y.S."/>
            <person name="Kwon S.Y."/>
            <person name="Kim H.A."/>
            <person name="Park J.M."/>
            <person name="Kim H.J."/>
            <person name="Choi S.B."/>
            <person name="Bosland P.W."/>
            <person name="Reeves G."/>
            <person name="Jo S.H."/>
            <person name="Lee B.W."/>
            <person name="Cho H.T."/>
            <person name="Choi H.S."/>
            <person name="Lee M.S."/>
            <person name="Yu Y."/>
            <person name="Do Choi Y."/>
            <person name="Park B.S."/>
            <person name="van Deynze A."/>
            <person name="Ashrafi H."/>
            <person name="Hill T."/>
            <person name="Kim W.T."/>
            <person name="Pai H.S."/>
            <person name="Ahn H.K."/>
            <person name="Yeam I."/>
            <person name="Giovannoni J.J."/>
            <person name="Rose J.K."/>
            <person name="Sorensen I."/>
            <person name="Lee S.J."/>
            <person name="Kim R.W."/>
            <person name="Choi I.Y."/>
            <person name="Choi B.S."/>
            <person name="Lim J.S."/>
            <person name="Lee Y.H."/>
            <person name="Choi D."/>
        </authorList>
    </citation>
    <scope>NUCLEOTIDE SEQUENCE [LARGE SCALE GENOMIC DNA]</scope>
    <source>
        <strain evidence="4">cv. CM334</strain>
    </source>
</reference>
<dbReference type="GO" id="GO:0000902">
    <property type="term" value="P:cell morphogenesis"/>
    <property type="evidence" value="ECO:0007669"/>
    <property type="project" value="InterPro"/>
</dbReference>
<keyword evidence="4" id="KW-1185">Reference proteome</keyword>
<sequence length="492" mass="55323">MAYSLGGISSIEHFLACVSPLLCNEWFPKHSALAFGHLLCLLEKGPVEYHRVKLFMLKALLQHTPMDAAQSPHMYGNCISVGREHFVLGHTLVYQKPLLQSCSLPGSHLHQLGQFESGLAAVEEKILAPQTSFKARSVPLPFAMGIHRSLYLFFRLKPTRCPGTHFLRVRLYLDSSRDGPHLGGKSSQQSVCPYPGSNPRPLGKKERCMFSNLNKLMRSSGGTRIFGDFDELYYQCRKIIWLMRIRCHDDTQVDITGFTLGKEGYIITTQHSLPKNIKEIEARPLHEDGFNYLVEVVLQKPSWNVVWLKIMEIKDNDTEIKNLNDISVGQLASDSSLSLGEVLLHIIGADGHKKFADGSDAWYVGSFSVGRVSFPCLDKVDLPKDNVCCKDYVFDYSSRMPRYRILGHLCNSQTHSNYDFGELVHPQLPLIQISDLNDCSYRTSGSPVFNDKGQVVGMMLFADANRFCFAIHASILRESLKELGTLADEDMS</sequence>
<dbReference type="InterPro" id="IPR009003">
    <property type="entry name" value="Peptidase_S1_PA"/>
</dbReference>
<organism evidence="3 4">
    <name type="scientific">Capsicum annuum</name>
    <name type="common">Capsicum pepper</name>
    <dbReference type="NCBI Taxonomy" id="4072"/>
    <lineage>
        <taxon>Eukaryota</taxon>
        <taxon>Viridiplantae</taxon>
        <taxon>Streptophyta</taxon>
        <taxon>Embryophyta</taxon>
        <taxon>Tracheophyta</taxon>
        <taxon>Spermatophyta</taxon>
        <taxon>Magnoliopsida</taxon>
        <taxon>eudicotyledons</taxon>
        <taxon>Gunneridae</taxon>
        <taxon>Pentapetalae</taxon>
        <taxon>asterids</taxon>
        <taxon>lamiids</taxon>
        <taxon>Solanales</taxon>
        <taxon>Solanaceae</taxon>
        <taxon>Solanoideae</taxon>
        <taxon>Capsiceae</taxon>
        <taxon>Capsicum</taxon>
    </lineage>
</organism>
<evidence type="ECO:0000256" key="1">
    <source>
        <dbReference type="SAM" id="MobiDB-lite"/>
    </source>
</evidence>
<dbReference type="STRING" id="4072.A0A2G3ABK6"/>
<dbReference type="Pfam" id="PF14225">
    <property type="entry name" value="MOR2-PAG1_C"/>
    <property type="match status" value="1"/>
</dbReference>
<name>A0A2G3ABK6_CAPAN</name>
<feature type="region of interest" description="Disordered" evidence="1">
    <location>
        <begin position="180"/>
        <end position="200"/>
    </location>
</feature>
<dbReference type="Gramene" id="PHT91642">
    <property type="protein sequence ID" value="PHT91642"/>
    <property type="gene ID" value="T459_06755"/>
</dbReference>
<dbReference type="AlphaFoldDB" id="A0A2G3ABK6"/>
<evidence type="ECO:0000259" key="2">
    <source>
        <dbReference type="Pfam" id="PF14225"/>
    </source>
</evidence>
<evidence type="ECO:0000313" key="3">
    <source>
        <dbReference type="EMBL" id="PHT91642.1"/>
    </source>
</evidence>
<protein>
    <recommendedName>
        <fullName evidence="2">Cell morphogenesis protein C-terminal domain-containing protein</fullName>
    </recommendedName>
</protein>
<gene>
    <name evidence="3" type="ORF">T459_06755</name>
</gene>
<dbReference type="EMBL" id="AYRZ02000002">
    <property type="protein sequence ID" value="PHT91642.1"/>
    <property type="molecule type" value="Genomic_DNA"/>
</dbReference>